<sequence>MVSLYRLEGKVAMITGGASGIGEWTARLFSKHGAKVVIADIQDNLGLSVCKDLGASTDSICTAFTSSKNELKKDHSECRFGSGLFSRLSVIGGLDWGVEVSSGVPRFFRESSFFVHCDVTNESNAENAINTAISKYWKLDIMFNNAGVVGIAKQNILDNTKSENVRASDKHKPSSRPASHAYTSSNHGVIGLPRNTAIELGRHGIRVNCVSPFLVATPLSKNFFKLNDEGITSVYSNLKGAALELEDGAQAVLYLVSDDFKFVSGHNLLVDGDFTIVNTVFSMFKQSA</sequence>
<evidence type="ECO:0000256" key="3">
    <source>
        <dbReference type="SAM" id="MobiDB-lite"/>
    </source>
</evidence>
<dbReference type="InterPro" id="IPR036291">
    <property type="entry name" value="NAD(P)-bd_dom_sf"/>
</dbReference>
<dbReference type="Pfam" id="PF00106">
    <property type="entry name" value="adh_short"/>
    <property type="match status" value="1"/>
</dbReference>
<name>A0ABC8UT38_9AQUA</name>
<dbReference type="Pfam" id="PF13561">
    <property type="entry name" value="adh_short_C2"/>
    <property type="match status" value="2"/>
</dbReference>
<reference evidence="4 5" key="1">
    <citation type="submission" date="2024-02" db="EMBL/GenBank/DDBJ databases">
        <authorList>
            <person name="Vignale AGUSTIN F."/>
            <person name="Sosa J E."/>
            <person name="Modenutti C."/>
        </authorList>
    </citation>
    <scope>NUCLEOTIDE SEQUENCE [LARGE SCALE GENOMIC DNA]</scope>
</reference>
<dbReference type="PRINTS" id="PR00081">
    <property type="entry name" value="GDHRDH"/>
</dbReference>
<gene>
    <name evidence="4" type="ORF">ILEXP_LOCUS54533</name>
</gene>
<feature type="region of interest" description="Disordered" evidence="3">
    <location>
        <begin position="162"/>
        <end position="187"/>
    </location>
</feature>
<organism evidence="4 5">
    <name type="scientific">Ilex paraguariensis</name>
    <name type="common">yerba mate</name>
    <dbReference type="NCBI Taxonomy" id="185542"/>
    <lineage>
        <taxon>Eukaryota</taxon>
        <taxon>Viridiplantae</taxon>
        <taxon>Streptophyta</taxon>
        <taxon>Embryophyta</taxon>
        <taxon>Tracheophyta</taxon>
        <taxon>Spermatophyta</taxon>
        <taxon>Magnoliopsida</taxon>
        <taxon>eudicotyledons</taxon>
        <taxon>Gunneridae</taxon>
        <taxon>Pentapetalae</taxon>
        <taxon>asterids</taxon>
        <taxon>campanulids</taxon>
        <taxon>Aquifoliales</taxon>
        <taxon>Aquifoliaceae</taxon>
        <taxon>Ilex</taxon>
    </lineage>
</organism>
<accession>A0ABC8UT38</accession>
<dbReference type="Proteomes" id="UP001642360">
    <property type="component" value="Unassembled WGS sequence"/>
</dbReference>
<evidence type="ECO:0000313" key="4">
    <source>
        <dbReference type="EMBL" id="CAK9184231.1"/>
    </source>
</evidence>
<proteinExistence type="inferred from homology"/>
<dbReference type="Gene3D" id="3.40.50.720">
    <property type="entry name" value="NAD(P)-binding Rossmann-like Domain"/>
    <property type="match status" value="3"/>
</dbReference>
<evidence type="ECO:0000256" key="1">
    <source>
        <dbReference type="ARBA" id="ARBA00006484"/>
    </source>
</evidence>
<keyword evidence="5" id="KW-1185">Reference proteome</keyword>
<dbReference type="AlphaFoldDB" id="A0ABC8UT38"/>
<dbReference type="EMBL" id="CAUOFW020008891">
    <property type="protein sequence ID" value="CAK9184231.1"/>
    <property type="molecule type" value="Genomic_DNA"/>
</dbReference>
<dbReference type="InterPro" id="IPR002347">
    <property type="entry name" value="SDR_fam"/>
</dbReference>
<dbReference type="GO" id="GO:0016491">
    <property type="term" value="F:oxidoreductase activity"/>
    <property type="evidence" value="ECO:0007669"/>
    <property type="project" value="UniProtKB-KW"/>
</dbReference>
<dbReference type="PANTHER" id="PTHR43180">
    <property type="entry name" value="3-OXOACYL-(ACYL-CARRIER-PROTEIN) REDUCTASE (AFU_ORTHOLOGUE AFUA_6G11210)"/>
    <property type="match status" value="1"/>
</dbReference>
<comment type="caution">
    <text evidence="4">The sequence shown here is derived from an EMBL/GenBank/DDBJ whole genome shotgun (WGS) entry which is preliminary data.</text>
</comment>
<dbReference type="PANTHER" id="PTHR43180:SF30">
    <property type="entry name" value="MOMILACTONE A SYNTHASE"/>
    <property type="match status" value="1"/>
</dbReference>
<dbReference type="SUPFAM" id="SSF51735">
    <property type="entry name" value="NAD(P)-binding Rossmann-fold domains"/>
    <property type="match status" value="1"/>
</dbReference>
<keyword evidence="2" id="KW-0560">Oxidoreductase</keyword>
<feature type="compositionally biased region" description="Basic and acidic residues" evidence="3">
    <location>
        <begin position="162"/>
        <end position="172"/>
    </location>
</feature>
<comment type="similarity">
    <text evidence="1">Belongs to the short-chain dehydrogenases/reductases (SDR) family.</text>
</comment>
<evidence type="ECO:0000313" key="5">
    <source>
        <dbReference type="Proteomes" id="UP001642360"/>
    </source>
</evidence>
<evidence type="ECO:0000256" key="2">
    <source>
        <dbReference type="ARBA" id="ARBA00023002"/>
    </source>
</evidence>
<protein>
    <submittedName>
        <fullName evidence="4">Uncharacterized protein</fullName>
    </submittedName>
</protein>